<evidence type="ECO:0000256" key="2">
    <source>
        <dbReference type="ARBA" id="ARBA00022679"/>
    </source>
</evidence>
<evidence type="ECO:0000313" key="6">
    <source>
        <dbReference type="Proteomes" id="UP000319040"/>
    </source>
</evidence>
<dbReference type="AlphaFoldDB" id="A0A521EPG6"/>
<dbReference type="GO" id="GO:0003723">
    <property type="term" value="F:RNA binding"/>
    <property type="evidence" value="ECO:0007669"/>
    <property type="project" value="UniProtKB-UniRule"/>
</dbReference>
<dbReference type="InterPro" id="IPR029063">
    <property type="entry name" value="SAM-dependent_MTases_sf"/>
</dbReference>
<evidence type="ECO:0000256" key="1">
    <source>
        <dbReference type="ARBA" id="ARBA00022603"/>
    </source>
</evidence>
<dbReference type="CDD" id="cd11715">
    <property type="entry name" value="THUMP_AdoMetMT"/>
    <property type="match status" value="1"/>
</dbReference>
<dbReference type="SUPFAM" id="SSF53335">
    <property type="entry name" value="S-adenosyl-L-methionine-dependent methyltransferases"/>
    <property type="match status" value="1"/>
</dbReference>
<dbReference type="SMART" id="SM00981">
    <property type="entry name" value="THUMP"/>
    <property type="match status" value="1"/>
</dbReference>
<dbReference type="InterPro" id="IPR004114">
    <property type="entry name" value="THUMP_dom"/>
</dbReference>
<sequence>MKLIAKTFHGLEDVLAGELKEIGAQQIKTVNRAVEFEGDQELLYKANLLLRTAIRILIPIHHFTATNDQELYDGVKQFDWSGIMNVDQTLAIDPVVFSEAFTHSLYVALKTKDAIVDQFREKEGKRPSVDVENPNMRLVIHLSNDKATISMDSSGESLHKRGYRVGMHKAPLNEVLAAGMVMLSGWDKKQPLIDPMCGSGTILMEAVMYARNYPPGLHKKTFGFMGWNDYDPALWNKIVEQAKEGITQPRLKIFGSDSDIKAIDIARESALQFRLNRDINFSLSSFERLEPHYPKGMIIMNPPYGERLMKDKDIIDFYRMIGNRLKRTFTGYDAWVLTSNKEALKNVGLKPLEKLKLFNGSLECGFHKFNLYDGTIKKIIKFR</sequence>
<keyword evidence="6" id="KW-1185">Reference proteome</keyword>
<dbReference type="Pfam" id="PF02926">
    <property type="entry name" value="THUMP"/>
    <property type="match status" value="1"/>
</dbReference>
<dbReference type="PANTHER" id="PTHR47313">
    <property type="entry name" value="RIBOSOMAL RNA LARGE SUBUNIT METHYLTRANSFERASE K/L"/>
    <property type="match status" value="1"/>
</dbReference>
<keyword evidence="1 5" id="KW-0489">Methyltransferase</keyword>
<reference evidence="5 6" key="1">
    <citation type="submission" date="2017-05" db="EMBL/GenBank/DDBJ databases">
        <authorList>
            <person name="Varghese N."/>
            <person name="Submissions S."/>
        </authorList>
    </citation>
    <scope>NUCLEOTIDE SEQUENCE [LARGE SCALE GENOMIC DNA]</scope>
    <source>
        <strain evidence="5 6">DSM 27040</strain>
    </source>
</reference>
<dbReference type="Pfam" id="PF01170">
    <property type="entry name" value="UPF0020"/>
    <property type="match status" value="1"/>
</dbReference>
<dbReference type="InterPro" id="IPR000241">
    <property type="entry name" value="RlmKL-like_Mtase"/>
</dbReference>
<feature type="domain" description="THUMP" evidence="4">
    <location>
        <begin position="42"/>
        <end position="153"/>
    </location>
</feature>
<dbReference type="Gene3D" id="3.30.2130.30">
    <property type="match status" value="1"/>
</dbReference>
<gene>
    <name evidence="5" type="ORF">SAMN06265379_11055</name>
</gene>
<evidence type="ECO:0000313" key="5">
    <source>
        <dbReference type="EMBL" id="SMO85808.1"/>
    </source>
</evidence>
<keyword evidence="2" id="KW-0808">Transferase</keyword>
<dbReference type="PANTHER" id="PTHR47313:SF1">
    <property type="entry name" value="RIBOSOMAL RNA LARGE SUBUNIT METHYLTRANSFERASE K_L"/>
    <property type="match status" value="1"/>
</dbReference>
<protein>
    <submittedName>
        <fullName evidence="5">Putative N6-adenine-specific DNA methylase</fullName>
    </submittedName>
</protein>
<proteinExistence type="predicted"/>
<dbReference type="PROSITE" id="PS00092">
    <property type="entry name" value="N6_MTASE"/>
    <property type="match status" value="1"/>
</dbReference>
<name>A0A521EPG6_SACCC</name>
<evidence type="ECO:0000256" key="3">
    <source>
        <dbReference type="PROSITE-ProRule" id="PRU00529"/>
    </source>
</evidence>
<dbReference type="Pfam" id="PF22020">
    <property type="entry name" value="RlmL_1st"/>
    <property type="match status" value="1"/>
</dbReference>
<accession>A0A521EPG6</accession>
<keyword evidence="3" id="KW-0694">RNA-binding</keyword>
<dbReference type="GO" id="GO:0070043">
    <property type="term" value="F:rRNA (guanine-N7-)-methyltransferase activity"/>
    <property type="evidence" value="ECO:0007669"/>
    <property type="project" value="TreeGrafter"/>
</dbReference>
<dbReference type="PROSITE" id="PS51165">
    <property type="entry name" value="THUMP"/>
    <property type="match status" value="1"/>
</dbReference>
<dbReference type="Gene3D" id="3.40.50.150">
    <property type="entry name" value="Vaccinia Virus protein VP39"/>
    <property type="match status" value="1"/>
</dbReference>
<dbReference type="EMBL" id="FXTB01000010">
    <property type="protein sequence ID" value="SMO85808.1"/>
    <property type="molecule type" value="Genomic_DNA"/>
</dbReference>
<dbReference type="GO" id="GO:0008990">
    <property type="term" value="F:rRNA (guanine-N2-)-methyltransferase activity"/>
    <property type="evidence" value="ECO:0007669"/>
    <property type="project" value="TreeGrafter"/>
</dbReference>
<organism evidence="5 6">
    <name type="scientific">Saccharicrinis carchari</name>
    <dbReference type="NCBI Taxonomy" id="1168039"/>
    <lineage>
        <taxon>Bacteria</taxon>
        <taxon>Pseudomonadati</taxon>
        <taxon>Bacteroidota</taxon>
        <taxon>Bacteroidia</taxon>
        <taxon>Marinilabiliales</taxon>
        <taxon>Marinilabiliaceae</taxon>
        <taxon>Saccharicrinis</taxon>
    </lineage>
</organism>
<dbReference type="InterPro" id="IPR054170">
    <property type="entry name" value="RlmL_1st"/>
</dbReference>
<dbReference type="Proteomes" id="UP000319040">
    <property type="component" value="Unassembled WGS sequence"/>
</dbReference>
<dbReference type="RefSeq" id="WP_221929452.1">
    <property type="nucleotide sequence ID" value="NZ_FXTB01000010.1"/>
</dbReference>
<dbReference type="InterPro" id="IPR002052">
    <property type="entry name" value="DNA_methylase_N6_adenine_CS"/>
</dbReference>
<evidence type="ECO:0000259" key="4">
    <source>
        <dbReference type="PROSITE" id="PS51165"/>
    </source>
</evidence>